<dbReference type="RefSeq" id="WP_208998850.1">
    <property type="nucleotide sequence ID" value="NZ_JBHUFA010000015.1"/>
</dbReference>
<accession>A0ABW4JZR8</accession>
<proteinExistence type="predicted"/>
<gene>
    <name evidence="3" type="ORF">ACFSC7_17615</name>
</gene>
<keyword evidence="1" id="KW-0732">Signal</keyword>
<feature type="domain" description="Sulfatase-modifying factor enzyme-like" evidence="2">
    <location>
        <begin position="37"/>
        <end position="281"/>
    </location>
</feature>
<reference evidence="4" key="1">
    <citation type="journal article" date="2019" name="Int. J. Syst. Evol. Microbiol.">
        <title>The Global Catalogue of Microorganisms (GCM) 10K type strain sequencing project: providing services to taxonomists for standard genome sequencing and annotation.</title>
        <authorList>
            <consortium name="The Broad Institute Genomics Platform"/>
            <consortium name="The Broad Institute Genome Sequencing Center for Infectious Disease"/>
            <person name="Wu L."/>
            <person name="Ma J."/>
        </authorList>
    </citation>
    <scope>NUCLEOTIDE SEQUENCE [LARGE SCALE GENOMIC DNA]</scope>
    <source>
        <strain evidence="4">JCM 3369</strain>
    </source>
</reference>
<protein>
    <submittedName>
        <fullName evidence="3">SUMF1/EgtB/PvdO family nonheme iron enzyme</fullName>
    </submittedName>
</protein>
<dbReference type="InterPro" id="IPR051043">
    <property type="entry name" value="Sulfatase_Mod_Factor_Kinase"/>
</dbReference>
<dbReference type="PANTHER" id="PTHR23150">
    <property type="entry name" value="SULFATASE MODIFYING FACTOR 1, 2"/>
    <property type="match status" value="1"/>
</dbReference>
<feature type="chain" id="PRO_5046636706" evidence="1">
    <location>
        <begin position="22"/>
        <end position="283"/>
    </location>
</feature>
<feature type="signal peptide" evidence="1">
    <location>
        <begin position="1"/>
        <end position="21"/>
    </location>
</feature>
<organism evidence="3 4">
    <name type="scientific">Roseibium aestuarii</name>
    <dbReference type="NCBI Taxonomy" id="2600299"/>
    <lineage>
        <taxon>Bacteria</taxon>
        <taxon>Pseudomonadati</taxon>
        <taxon>Pseudomonadota</taxon>
        <taxon>Alphaproteobacteria</taxon>
        <taxon>Hyphomicrobiales</taxon>
        <taxon>Stappiaceae</taxon>
        <taxon>Roseibium</taxon>
    </lineage>
</organism>
<comment type="caution">
    <text evidence="3">The sequence shown here is derived from an EMBL/GenBank/DDBJ whole genome shotgun (WGS) entry which is preliminary data.</text>
</comment>
<sequence>MRRKVALEVFALLALSAGSMAIIAAPRLSRPTSEPLAETVTIPAGEFAYRPAAKYRLYGKLIDPPLERVRAEKPLQIMRFQVSRAQYARCVLASACTAAEGMPAPTSPYSEDDPQGRLPQTGVNWYDARDFADWYSRQTGIVWRLPDDVEWQRAAVERFVDDALDVDQGLDPAQRWLAAYRRNVESRQDMVTGPQPLGAFGANSAGLMDLGGNVWEWTSSCVESVVVSADRETKLGDTSFCGAHIAEGRHRAVVVDLVRNPKVGGCAAGVPPDFVGFRLVRDE</sequence>
<evidence type="ECO:0000259" key="2">
    <source>
        <dbReference type="Pfam" id="PF03781"/>
    </source>
</evidence>
<evidence type="ECO:0000313" key="3">
    <source>
        <dbReference type="EMBL" id="MFD1697337.1"/>
    </source>
</evidence>
<evidence type="ECO:0000313" key="4">
    <source>
        <dbReference type="Proteomes" id="UP001597327"/>
    </source>
</evidence>
<keyword evidence="4" id="KW-1185">Reference proteome</keyword>
<dbReference type="InterPro" id="IPR042095">
    <property type="entry name" value="SUMF_sf"/>
</dbReference>
<dbReference type="InterPro" id="IPR005532">
    <property type="entry name" value="SUMF_dom"/>
</dbReference>
<dbReference type="Pfam" id="PF03781">
    <property type="entry name" value="FGE-sulfatase"/>
    <property type="match status" value="1"/>
</dbReference>
<dbReference type="Proteomes" id="UP001597327">
    <property type="component" value="Unassembled WGS sequence"/>
</dbReference>
<dbReference type="EMBL" id="JBHUFA010000015">
    <property type="protein sequence ID" value="MFD1697337.1"/>
    <property type="molecule type" value="Genomic_DNA"/>
</dbReference>
<name>A0ABW4JZR8_9HYPH</name>
<dbReference type="Gene3D" id="3.90.1580.10">
    <property type="entry name" value="paralog of FGE (formylglycine-generating enzyme)"/>
    <property type="match status" value="1"/>
</dbReference>
<dbReference type="InterPro" id="IPR016187">
    <property type="entry name" value="CTDL_fold"/>
</dbReference>
<evidence type="ECO:0000256" key="1">
    <source>
        <dbReference type="SAM" id="SignalP"/>
    </source>
</evidence>
<dbReference type="PANTHER" id="PTHR23150:SF19">
    <property type="entry name" value="FORMYLGLYCINE-GENERATING ENZYME"/>
    <property type="match status" value="1"/>
</dbReference>
<dbReference type="SUPFAM" id="SSF56436">
    <property type="entry name" value="C-type lectin-like"/>
    <property type="match status" value="1"/>
</dbReference>